<evidence type="ECO:0000313" key="2">
    <source>
        <dbReference type="Proteomes" id="UP000033423"/>
    </source>
</evidence>
<dbReference type="AlphaFoldDB" id="A0A0F3GQ38"/>
<comment type="caution">
    <text evidence="1">The sequence shown here is derived from an EMBL/GenBank/DDBJ whole genome shotgun (WGS) entry which is preliminary data.</text>
</comment>
<evidence type="ECO:0000313" key="1">
    <source>
        <dbReference type="EMBL" id="KJU84016.1"/>
    </source>
</evidence>
<dbReference type="EMBL" id="LACI01001647">
    <property type="protein sequence ID" value="KJU84016.1"/>
    <property type="molecule type" value="Genomic_DNA"/>
</dbReference>
<name>A0A0F3GQ38_9BACT</name>
<dbReference type="PATRIC" id="fig|29290.4.peg.5046"/>
<organism evidence="1 2">
    <name type="scientific">Candidatus Magnetobacterium bavaricum</name>
    <dbReference type="NCBI Taxonomy" id="29290"/>
    <lineage>
        <taxon>Bacteria</taxon>
        <taxon>Pseudomonadati</taxon>
        <taxon>Nitrospirota</taxon>
        <taxon>Thermodesulfovibrionia</taxon>
        <taxon>Thermodesulfovibrionales</taxon>
        <taxon>Candidatus Magnetobacteriaceae</taxon>
        <taxon>Candidatus Magnetobacterium</taxon>
    </lineage>
</organism>
<protein>
    <submittedName>
        <fullName evidence="1">Secreted protein</fullName>
    </submittedName>
</protein>
<sequence length="95" mass="10354">MFEKMKEILAVVVFVLLLIVSLPLSAYPDALDNWHWRSPFPVSSGKNLKAVSFGNNTFVVVGEKGTILTSPDGVTWTYSGLKELTDGGVFKGFSS</sequence>
<keyword evidence="2" id="KW-1185">Reference proteome</keyword>
<gene>
    <name evidence="1" type="ORF">MBAV_003788</name>
</gene>
<proteinExistence type="predicted"/>
<accession>A0A0F3GQ38</accession>
<reference evidence="1 2" key="1">
    <citation type="submission" date="2015-02" db="EMBL/GenBank/DDBJ databases">
        <title>Single-cell genomics of uncultivated deep-branching MTB reveals a conserved set of magnetosome genes.</title>
        <authorList>
            <person name="Kolinko S."/>
            <person name="Richter M."/>
            <person name="Glockner F.O."/>
            <person name="Brachmann A."/>
            <person name="Schuler D."/>
        </authorList>
    </citation>
    <scope>NUCLEOTIDE SEQUENCE [LARGE SCALE GENOMIC DNA]</scope>
    <source>
        <strain evidence="1">TM-1</strain>
    </source>
</reference>
<dbReference type="Proteomes" id="UP000033423">
    <property type="component" value="Unassembled WGS sequence"/>
</dbReference>